<keyword evidence="2" id="KW-1185">Reference proteome</keyword>
<accession>A0AAV1YY25</accession>
<gene>
    <name evidence="1" type="ORF">LARSCL_LOCUS1806</name>
</gene>
<proteinExistence type="predicted"/>
<name>A0AAV1YY25_9ARAC</name>
<evidence type="ECO:0000313" key="1">
    <source>
        <dbReference type="EMBL" id="CAL1264017.1"/>
    </source>
</evidence>
<protein>
    <submittedName>
        <fullName evidence="1">Uncharacterized protein</fullName>
    </submittedName>
</protein>
<sequence>MKKVAKLSKVVLAAHTGPNGGLTQVNRKQKPFEYLDLDVDFIDEDYDESSSENINKLNIDDSNPVDIKEKTIEQISDKDNKLLSNQDSQDEVAGIKNWNQPDERAHGVATTLYEKHPVTNANAG</sequence>
<reference evidence="1 2" key="1">
    <citation type="submission" date="2024-04" db="EMBL/GenBank/DDBJ databases">
        <authorList>
            <person name="Rising A."/>
            <person name="Reimegard J."/>
            <person name="Sonavane S."/>
            <person name="Akerstrom W."/>
            <person name="Nylinder S."/>
            <person name="Hedman E."/>
            <person name="Kallberg Y."/>
        </authorList>
    </citation>
    <scope>NUCLEOTIDE SEQUENCE [LARGE SCALE GENOMIC DNA]</scope>
</reference>
<evidence type="ECO:0000313" key="2">
    <source>
        <dbReference type="Proteomes" id="UP001497382"/>
    </source>
</evidence>
<dbReference type="EMBL" id="CAXIEN010000011">
    <property type="protein sequence ID" value="CAL1264017.1"/>
    <property type="molecule type" value="Genomic_DNA"/>
</dbReference>
<comment type="caution">
    <text evidence="1">The sequence shown here is derived from an EMBL/GenBank/DDBJ whole genome shotgun (WGS) entry which is preliminary data.</text>
</comment>
<dbReference type="AlphaFoldDB" id="A0AAV1YY25"/>
<organism evidence="1 2">
    <name type="scientific">Larinioides sclopetarius</name>
    <dbReference type="NCBI Taxonomy" id="280406"/>
    <lineage>
        <taxon>Eukaryota</taxon>
        <taxon>Metazoa</taxon>
        <taxon>Ecdysozoa</taxon>
        <taxon>Arthropoda</taxon>
        <taxon>Chelicerata</taxon>
        <taxon>Arachnida</taxon>
        <taxon>Araneae</taxon>
        <taxon>Araneomorphae</taxon>
        <taxon>Entelegynae</taxon>
        <taxon>Araneoidea</taxon>
        <taxon>Araneidae</taxon>
        <taxon>Larinioides</taxon>
    </lineage>
</organism>
<dbReference type="Proteomes" id="UP001497382">
    <property type="component" value="Unassembled WGS sequence"/>
</dbReference>